<keyword evidence="2" id="KW-1185">Reference proteome</keyword>
<name>A0A822XTX4_NELNU</name>
<dbReference type="EMBL" id="DUZY01000001">
    <property type="protein sequence ID" value="DAD23830.1"/>
    <property type="molecule type" value="Genomic_DNA"/>
</dbReference>
<organism evidence="1 2">
    <name type="scientific">Nelumbo nucifera</name>
    <name type="common">Sacred lotus</name>
    <dbReference type="NCBI Taxonomy" id="4432"/>
    <lineage>
        <taxon>Eukaryota</taxon>
        <taxon>Viridiplantae</taxon>
        <taxon>Streptophyta</taxon>
        <taxon>Embryophyta</taxon>
        <taxon>Tracheophyta</taxon>
        <taxon>Spermatophyta</taxon>
        <taxon>Magnoliopsida</taxon>
        <taxon>Proteales</taxon>
        <taxon>Nelumbonaceae</taxon>
        <taxon>Nelumbo</taxon>
    </lineage>
</organism>
<dbReference type="Proteomes" id="UP000607653">
    <property type="component" value="Unassembled WGS sequence"/>
</dbReference>
<accession>A0A822XTX4</accession>
<proteinExistence type="predicted"/>
<dbReference type="AlphaFoldDB" id="A0A822XTX4"/>
<evidence type="ECO:0000313" key="1">
    <source>
        <dbReference type="EMBL" id="DAD23830.1"/>
    </source>
</evidence>
<reference evidence="1 2" key="1">
    <citation type="journal article" date="2020" name="Mol. Biol. Evol.">
        <title>Distinct Expression and Methylation Patterns for Genes with Different Fates following a Single Whole-Genome Duplication in Flowering Plants.</title>
        <authorList>
            <person name="Shi T."/>
            <person name="Rahmani R.S."/>
            <person name="Gugger P.F."/>
            <person name="Wang M."/>
            <person name="Li H."/>
            <person name="Zhang Y."/>
            <person name="Li Z."/>
            <person name="Wang Q."/>
            <person name="Van de Peer Y."/>
            <person name="Marchal K."/>
            <person name="Chen J."/>
        </authorList>
    </citation>
    <scope>NUCLEOTIDE SEQUENCE [LARGE SCALE GENOMIC DNA]</scope>
    <source>
        <tissue evidence="1">Leaf</tissue>
    </source>
</reference>
<evidence type="ECO:0000313" key="2">
    <source>
        <dbReference type="Proteomes" id="UP000607653"/>
    </source>
</evidence>
<protein>
    <submittedName>
        <fullName evidence="1">Uncharacterized protein</fullName>
    </submittedName>
</protein>
<sequence length="66" mass="7071">MSMNQRKFPLTVNSNVDLIIFGAMRSSYTGSFGAICLFQSLSCLGIVGGISRNLGSVEEVELNALL</sequence>
<gene>
    <name evidence="1" type="ORF">HUJ06_025293</name>
</gene>
<comment type="caution">
    <text evidence="1">The sequence shown here is derived from an EMBL/GenBank/DDBJ whole genome shotgun (WGS) entry which is preliminary data.</text>
</comment>